<dbReference type="Proteomes" id="UP001235133">
    <property type="component" value="Unassembled WGS sequence"/>
</dbReference>
<name>A0ABU0YYC3_9MICO</name>
<reference evidence="2 3" key="1">
    <citation type="submission" date="2023-08" db="EMBL/GenBank/DDBJ databases">
        <title>Microbacterium psychrotolerans sp. nov., a psychrotolerant bacterium isolated from soil in Heilongjiang Province, China.</title>
        <authorList>
            <person name="An P."/>
            <person name="Zhao D."/>
            <person name="Xiang H."/>
        </authorList>
    </citation>
    <scope>NUCLEOTIDE SEQUENCE [LARGE SCALE GENOMIC DNA]</scope>
    <source>
        <strain evidence="2 3">QXD-8</strain>
    </source>
</reference>
<organism evidence="2 3">
    <name type="scientific">Microbacterium psychrotolerans</name>
    <dbReference type="NCBI Taxonomy" id="3068321"/>
    <lineage>
        <taxon>Bacteria</taxon>
        <taxon>Bacillati</taxon>
        <taxon>Actinomycetota</taxon>
        <taxon>Actinomycetes</taxon>
        <taxon>Micrococcales</taxon>
        <taxon>Microbacteriaceae</taxon>
        <taxon>Microbacterium</taxon>
    </lineage>
</organism>
<proteinExistence type="predicted"/>
<evidence type="ECO:0000256" key="1">
    <source>
        <dbReference type="SAM" id="MobiDB-lite"/>
    </source>
</evidence>
<keyword evidence="3" id="KW-1185">Reference proteome</keyword>
<feature type="region of interest" description="Disordered" evidence="1">
    <location>
        <begin position="244"/>
        <end position="297"/>
    </location>
</feature>
<feature type="region of interest" description="Disordered" evidence="1">
    <location>
        <begin position="365"/>
        <end position="413"/>
    </location>
</feature>
<gene>
    <name evidence="2" type="ORF">Q9R08_05000</name>
</gene>
<protein>
    <recommendedName>
        <fullName evidence="4">AAA family ATPase</fullName>
    </recommendedName>
</protein>
<dbReference type="RefSeq" id="WP_308866763.1">
    <property type="nucleotide sequence ID" value="NZ_JAVFWO010000002.1"/>
</dbReference>
<accession>A0ABU0YYC3</accession>
<evidence type="ECO:0008006" key="4">
    <source>
        <dbReference type="Google" id="ProtNLM"/>
    </source>
</evidence>
<feature type="compositionally biased region" description="Pro residues" evidence="1">
    <location>
        <begin position="265"/>
        <end position="289"/>
    </location>
</feature>
<dbReference type="EMBL" id="JAVFWO010000002">
    <property type="protein sequence ID" value="MDQ7877330.1"/>
    <property type="molecule type" value="Genomic_DNA"/>
</dbReference>
<evidence type="ECO:0000313" key="3">
    <source>
        <dbReference type="Proteomes" id="UP001235133"/>
    </source>
</evidence>
<sequence>MTLQTRKPTGLPSWPIMLLAGREKAGKSWAAVAASASPLIGRTLYIGIGEDDPDEYALIPGADFEIVEHDGTYPGILRAVRDAVAEPSGDLPTLIIVDSGTRLWNLIGDNMQAIANRRANGKKTASGDYTISTDLWNVAANQWQDVMDALREHHGPTIITARLDPVTVMENGQPTKAKEWKVQAHKSLVFDATAIVEMRERGQFLITGVKSARVQLDKPKAYPDFTVDNLWDRLGLTEGTAVRTHATVRRDTSGAEPGAQGVPEGVPPQGRPAGPPPQVPPAQPAPAAPQGPTLEFRPPQQDWLVAAREARSRPQLRPVYQQAEAAGDLNVAVKNPAFGQEQDAPEYIALGRYLWLVRDALPERAPAAKKDPEPQPAEASQQGDAWAPVEPDAGAQVTEWPTADIPSGEESAA</sequence>
<evidence type="ECO:0000313" key="2">
    <source>
        <dbReference type="EMBL" id="MDQ7877330.1"/>
    </source>
</evidence>
<comment type="caution">
    <text evidence="2">The sequence shown here is derived from an EMBL/GenBank/DDBJ whole genome shotgun (WGS) entry which is preliminary data.</text>
</comment>